<dbReference type="Pfam" id="PF02631">
    <property type="entry name" value="RecX_HTH2"/>
    <property type="match status" value="1"/>
</dbReference>
<evidence type="ECO:0000259" key="6">
    <source>
        <dbReference type="Pfam" id="PF02631"/>
    </source>
</evidence>
<dbReference type="Pfam" id="PF21982">
    <property type="entry name" value="RecX_HTH1"/>
    <property type="match status" value="1"/>
</dbReference>
<dbReference type="InterPro" id="IPR036388">
    <property type="entry name" value="WH-like_DNA-bd_sf"/>
</dbReference>
<evidence type="ECO:0000256" key="3">
    <source>
        <dbReference type="ARBA" id="ARBA00018111"/>
    </source>
</evidence>
<dbReference type="InterPro" id="IPR053926">
    <property type="entry name" value="RecX_HTH_1st"/>
</dbReference>
<dbReference type="EMBL" id="CP064955">
    <property type="protein sequence ID" value="QPK82543.1"/>
    <property type="molecule type" value="Genomic_DNA"/>
</dbReference>
<protein>
    <recommendedName>
        <fullName evidence="3 5">Regulatory protein RecX</fullName>
    </recommendedName>
</protein>
<evidence type="ECO:0000256" key="5">
    <source>
        <dbReference type="HAMAP-Rule" id="MF_01114"/>
    </source>
</evidence>
<organism evidence="8 9">
    <name type="scientific">Corynebacterium qintianiae</name>
    <dbReference type="NCBI Taxonomy" id="2709392"/>
    <lineage>
        <taxon>Bacteria</taxon>
        <taxon>Bacillati</taxon>
        <taxon>Actinomycetota</taxon>
        <taxon>Actinomycetes</taxon>
        <taxon>Mycobacteriales</taxon>
        <taxon>Corynebacteriaceae</taxon>
        <taxon>Corynebacterium</taxon>
    </lineage>
</organism>
<dbReference type="InterPro" id="IPR003783">
    <property type="entry name" value="Regulatory_RecX"/>
</dbReference>
<dbReference type="PANTHER" id="PTHR33602">
    <property type="entry name" value="REGULATORY PROTEIN RECX FAMILY PROTEIN"/>
    <property type="match status" value="1"/>
</dbReference>
<dbReference type="GO" id="GO:0006282">
    <property type="term" value="P:regulation of DNA repair"/>
    <property type="evidence" value="ECO:0007669"/>
    <property type="project" value="UniProtKB-UniRule"/>
</dbReference>
<dbReference type="PANTHER" id="PTHR33602:SF1">
    <property type="entry name" value="REGULATORY PROTEIN RECX FAMILY PROTEIN"/>
    <property type="match status" value="1"/>
</dbReference>
<name>A0A7T0PD34_9CORY</name>
<dbReference type="NCBIfam" id="NF001059">
    <property type="entry name" value="PRK00117.4-3"/>
    <property type="match status" value="1"/>
</dbReference>
<evidence type="ECO:0000259" key="7">
    <source>
        <dbReference type="Pfam" id="PF21982"/>
    </source>
</evidence>
<evidence type="ECO:0000313" key="9">
    <source>
        <dbReference type="Proteomes" id="UP000594586"/>
    </source>
</evidence>
<comment type="similarity">
    <text evidence="2 5">Belongs to the RecX family.</text>
</comment>
<evidence type="ECO:0000256" key="2">
    <source>
        <dbReference type="ARBA" id="ARBA00009695"/>
    </source>
</evidence>
<reference evidence="8 9" key="1">
    <citation type="submission" date="2020-11" db="EMBL/GenBank/DDBJ databases">
        <title>Corynebacterium sp. MC1420.</title>
        <authorList>
            <person name="Zhou J."/>
        </authorList>
    </citation>
    <scope>NUCLEOTIDE SEQUENCE [LARGE SCALE GENOMIC DNA]</scope>
    <source>
        <strain evidence="8 9">MC1420</strain>
    </source>
</reference>
<feature type="domain" description="RecX second three-helical" evidence="6">
    <location>
        <begin position="85"/>
        <end position="126"/>
    </location>
</feature>
<comment type="function">
    <text evidence="5">Modulates RecA activity.</text>
</comment>
<dbReference type="Gene3D" id="1.10.10.10">
    <property type="entry name" value="Winged helix-like DNA-binding domain superfamily/Winged helix DNA-binding domain"/>
    <property type="match status" value="2"/>
</dbReference>
<dbReference type="RefSeq" id="WP_165002502.1">
    <property type="nucleotide sequence ID" value="NZ_CP064955.1"/>
</dbReference>
<dbReference type="InterPro" id="IPR053924">
    <property type="entry name" value="RecX_HTH_2nd"/>
</dbReference>
<comment type="subcellular location">
    <subcellularLocation>
        <location evidence="1 5">Cytoplasm</location>
    </subcellularLocation>
</comment>
<dbReference type="AlphaFoldDB" id="A0A7T0PD34"/>
<dbReference type="Proteomes" id="UP000594586">
    <property type="component" value="Chromosome"/>
</dbReference>
<dbReference type="KEGG" id="cqn:G7Y29_06540"/>
<keyword evidence="4 5" id="KW-0963">Cytoplasm</keyword>
<feature type="domain" description="RecX first three-helical" evidence="7">
    <location>
        <begin position="40"/>
        <end position="78"/>
    </location>
</feature>
<proteinExistence type="inferred from homology"/>
<evidence type="ECO:0000256" key="1">
    <source>
        <dbReference type="ARBA" id="ARBA00004496"/>
    </source>
</evidence>
<dbReference type="GO" id="GO:0005737">
    <property type="term" value="C:cytoplasm"/>
    <property type="evidence" value="ECO:0007669"/>
    <property type="project" value="UniProtKB-SubCell"/>
</dbReference>
<accession>A0A7T0PD34</accession>
<evidence type="ECO:0000256" key="4">
    <source>
        <dbReference type="ARBA" id="ARBA00022490"/>
    </source>
</evidence>
<sequence length="202" mass="22500">MAAPDPEKLAKLQAALEAYEEGEGGTLFDRSEEEALAPVRQRALGLLDQRARSKSELRGRLIDADFEPSLVDRVLKDLERTGLLDDAVFAREWVRQRAARRGKSARALDMELRDKGVAEPLRQEALSQISAADEEAAARAVAEKKAREVKEPPADRAEYDKYLRRIVGVMARRGYDSSLSLRLGREVLDTRIAEVEADAATQ</sequence>
<gene>
    <name evidence="5 8" type="primary">recX</name>
    <name evidence="8" type="ORF">G7Y29_06540</name>
</gene>
<dbReference type="HAMAP" id="MF_01114">
    <property type="entry name" value="RecX"/>
    <property type="match status" value="1"/>
</dbReference>
<keyword evidence="9" id="KW-1185">Reference proteome</keyword>
<evidence type="ECO:0000313" key="8">
    <source>
        <dbReference type="EMBL" id="QPK82543.1"/>
    </source>
</evidence>